<accession>A0A9W8P4X1</accession>
<name>A0A9W8P4X1_9AGAR</name>
<evidence type="ECO:0000313" key="2">
    <source>
        <dbReference type="Proteomes" id="UP001142393"/>
    </source>
</evidence>
<dbReference type="Proteomes" id="UP001142393">
    <property type="component" value="Unassembled WGS sequence"/>
</dbReference>
<dbReference type="EMBL" id="JANVFU010000003">
    <property type="protein sequence ID" value="KAJ3747019.1"/>
    <property type="molecule type" value="Genomic_DNA"/>
</dbReference>
<gene>
    <name evidence="1" type="ORF">DFH05DRAFT_1521356</name>
</gene>
<reference evidence="1 2" key="1">
    <citation type="journal article" date="2023" name="Proc. Natl. Acad. Sci. U.S.A.">
        <title>A global phylogenomic analysis of the shiitake genus Lentinula.</title>
        <authorList>
            <person name="Sierra-Patev S."/>
            <person name="Min B."/>
            <person name="Naranjo-Ortiz M."/>
            <person name="Looney B."/>
            <person name="Konkel Z."/>
            <person name="Slot J.C."/>
            <person name="Sakamoto Y."/>
            <person name="Steenwyk J.L."/>
            <person name="Rokas A."/>
            <person name="Carro J."/>
            <person name="Camarero S."/>
            <person name="Ferreira P."/>
            <person name="Molpeceres G."/>
            <person name="Ruiz-Duenas F.J."/>
            <person name="Serrano A."/>
            <person name="Henrissat B."/>
            <person name="Drula E."/>
            <person name="Hughes K.W."/>
            <person name="Mata J.L."/>
            <person name="Ishikawa N.K."/>
            <person name="Vargas-Isla R."/>
            <person name="Ushijima S."/>
            <person name="Smith C.A."/>
            <person name="Donoghue J."/>
            <person name="Ahrendt S."/>
            <person name="Andreopoulos W."/>
            <person name="He G."/>
            <person name="LaButti K."/>
            <person name="Lipzen A."/>
            <person name="Ng V."/>
            <person name="Riley R."/>
            <person name="Sandor L."/>
            <person name="Barry K."/>
            <person name="Martinez A.T."/>
            <person name="Xiao Y."/>
            <person name="Gibbons J.G."/>
            <person name="Terashima K."/>
            <person name="Grigoriev I.V."/>
            <person name="Hibbett D."/>
        </authorList>
    </citation>
    <scope>NUCLEOTIDE SEQUENCE [LARGE SCALE GENOMIC DNA]</scope>
    <source>
        <strain evidence="1 2">TFB7810</strain>
    </source>
</reference>
<evidence type="ECO:0000313" key="1">
    <source>
        <dbReference type="EMBL" id="KAJ3747019.1"/>
    </source>
</evidence>
<comment type="caution">
    <text evidence="1">The sequence shown here is derived from an EMBL/GenBank/DDBJ whole genome shotgun (WGS) entry which is preliminary data.</text>
</comment>
<dbReference type="AlphaFoldDB" id="A0A9W8P4X1"/>
<organism evidence="1 2">
    <name type="scientific">Lentinula detonsa</name>
    <dbReference type="NCBI Taxonomy" id="2804962"/>
    <lineage>
        <taxon>Eukaryota</taxon>
        <taxon>Fungi</taxon>
        <taxon>Dikarya</taxon>
        <taxon>Basidiomycota</taxon>
        <taxon>Agaricomycotina</taxon>
        <taxon>Agaricomycetes</taxon>
        <taxon>Agaricomycetidae</taxon>
        <taxon>Agaricales</taxon>
        <taxon>Marasmiineae</taxon>
        <taxon>Omphalotaceae</taxon>
        <taxon>Lentinula</taxon>
    </lineage>
</organism>
<protein>
    <submittedName>
        <fullName evidence="1">Uncharacterized protein</fullName>
    </submittedName>
</protein>
<keyword evidence="2" id="KW-1185">Reference proteome</keyword>
<proteinExistence type="predicted"/>
<sequence>MGECWTIFNVDRQAAYDFTKLPEFFWDDYYEVIISLLIAPVIPPHFKSKPIISKPRILKVQNDSPVSPATLLMLPFELLLAIAEELVDDYLALICYSLTCVTMWELTHPVRYRVLCSELKYKSWAGSRIVLLGQYARCLPKGMLTAKEIELTLDNFEDSEEEDSDEEKEGLDKKMEYRLARNFCYKVPFTRASLTLNLSIYNNTRFWKHRSYREITKFDRQYRSWFEFRWREFMPSMAEGDRWMVRNFTKREFVAKSSRNHLSQVVFFLVGYSSYEPYVLGGNWAGNRIDITFASIHEQEHKDESDWKDITAEVKYKLEVLARELDQDLEF</sequence>